<evidence type="ECO:0000313" key="6">
    <source>
        <dbReference type="EMBL" id="PRM89303.1"/>
    </source>
</evidence>
<reference evidence="6 7" key="1">
    <citation type="submission" date="2017-09" db="EMBL/GenBank/DDBJ databases">
        <title>Reassesment of A. cryaerophilus.</title>
        <authorList>
            <person name="Perez-Cataluna A."/>
            <person name="Collado L."/>
            <person name="Salgado O."/>
            <person name="Lefinanco V."/>
            <person name="Figueras M.J."/>
        </authorList>
    </citation>
    <scope>NUCLEOTIDE SEQUENCE [LARGE SCALE GENOMIC DNA]</scope>
    <source>
        <strain evidence="6 7">LMG 9861</strain>
    </source>
</reference>
<organism evidence="6 7">
    <name type="scientific">Aliarcobacter cryaerophilus</name>
    <dbReference type="NCBI Taxonomy" id="28198"/>
    <lineage>
        <taxon>Bacteria</taxon>
        <taxon>Pseudomonadati</taxon>
        <taxon>Campylobacterota</taxon>
        <taxon>Epsilonproteobacteria</taxon>
        <taxon>Campylobacterales</taxon>
        <taxon>Arcobacteraceae</taxon>
        <taxon>Aliarcobacter</taxon>
    </lineage>
</organism>
<accession>A0A2S9SRT8</accession>
<dbReference type="PANTHER" id="PTHR43390">
    <property type="entry name" value="SIGNAL PEPTIDASE I"/>
    <property type="match status" value="1"/>
</dbReference>
<keyword evidence="4" id="KW-1133">Transmembrane helix</keyword>
<gene>
    <name evidence="6" type="primary">lepB</name>
    <name evidence="6" type="ORF">CJ669_02045</name>
</gene>
<dbReference type="GO" id="GO:0009003">
    <property type="term" value="F:signal peptidase activity"/>
    <property type="evidence" value="ECO:0007669"/>
    <property type="project" value="UniProtKB-EC"/>
</dbReference>
<comment type="caution">
    <text evidence="6">The sequence shown here is derived from an EMBL/GenBank/DDBJ whole genome shotgun (WGS) entry which is preliminary data.</text>
</comment>
<feature type="active site" evidence="3">
    <location>
        <position position="104"/>
    </location>
</feature>
<evidence type="ECO:0000259" key="5">
    <source>
        <dbReference type="Pfam" id="PF10502"/>
    </source>
</evidence>
<dbReference type="Gene3D" id="2.10.109.10">
    <property type="entry name" value="Umud Fragment, subunit A"/>
    <property type="match status" value="1"/>
</dbReference>
<evidence type="ECO:0000256" key="4">
    <source>
        <dbReference type="RuleBase" id="RU362042"/>
    </source>
</evidence>
<dbReference type="GO" id="GO:0006465">
    <property type="term" value="P:signal peptide processing"/>
    <property type="evidence" value="ECO:0007669"/>
    <property type="project" value="InterPro"/>
</dbReference>
<comment type="subcellular location">
    <subcellularLocation>
        <location evidence="4">Membrane</location>
        <topology evidence="4">Single-pass type II membrane protein</topology>
    </subcellularLocation>
</comment>
<keyword evidence="4" id="KW-0812">Transmembrane</keyword>
<keyword evidence="4" id="KW-0645">Protease</keyword>
<dbReference type="EMBL" id="NXGJ01000001">
    <property type="protein sequence ID" value="PRM89303.1"/>
    <property type="molecule type" value="Genomic_DNA"/>
</dbReference>
<protein>
    <recommendedName>
        <fullName evidence="2 4">Signal peptidase I</fullName>
        <ecNumber evidence="4">3.4.21.89</ecNumber>
    </recommendedName>
</protein>
<dbReference type="GO" id="GO:0004252">
    <property type="term" value="F:serine-type endopeptidase activity"/>
    <property type="evidence" value="ECO:0007669"/>
    <property type="project" value="InterPro"/>
</dbReference>
<dbReference type="Pfam" id="PF10502">
    <property type="entry name" value="Peptidase_S26"/>
    <property type="match status" value="1"/>
</dbReference>
<sequence length="260" mass="30378">MLKKIYNWSSSWTGTIVIVLTIIFFVAQAFVIPSGSMKNTLLIGDMLFVKKFSYGVPTPTIPWIEVKVLPDFKGNGHLIEGERPKRGDIVVFRYPHNPDIHYVKRAVAISGDTIFLKNKILYLHPKEGNDFVKTEFKDYETIDIDGKLFVVSPYEKEHKGIHNDPNVTRNLIAPKELFDMQEIIIPEDETFMMGDNRDHSNDSRFWGSVPYKYIVGKPWFIYFSWDDDYKIRWDRVFRTVESLEKDIDTTAEIKHEEGIY</sequence>
<dbReference type="GO" id="GO:0016020">
    <property type="term" value="C:membrane"/>
    <property type="evidence" value="ECO:0007669"/>
    <property type="project" value="UniProtKB-SubCell"/>
</dbReference>
<feature type="transmembrane region" description="Helical" evidence="4">
    <location>
        <begin position="12"/>
        <end position="32"/>
    </location>
</feature>
<comment type="similarity">
    <text evidence="1 4">Belongs to the peptidase S26 family.</text>
</comment>
<evidence type="ECO:0000256" key="2">
    <source>
        <dbReference type="ARBA" id="ARBA00019232"/>
    </source>
</evidence>
<evidence type="ECO:0000256" key="1">
    <source>
        <dbReference type="ARBA" id="ARBA00009370"/>
    </source>
</evidence>
<keyword evidence="4" id="KW-0378">Hydrolase</keyword>
<keyword evidence="4" id="KW-0472">Membrane</keyword>
<name>A0A2S9SRT8_9BACT</name>
<comment type="catalytic activity">
    <reaction evidence="4">
        <text>Cleavage of hydrophobic, N-terminal signal or leader sequences from secreted and periplasmic proteins.</text>
        <dbReference type="EC" id="3.4.21.89"/>
    </reaction>
</comment>
<dbReference type="InterPro" id="IPR019533">
    <property type="entry name" value="Peptidase_S26"/>
</dbReference>
<proteinExistence type="inferred from homology"/>
<dbReference type="PRINTS" id="PR00727">
    <property type="entry name" value="LEADERPTASE"/>
</dbReference>
<feature type="active site" evidence="3">
    <location>
        <position position="36"/>
    </location>
</feature>
<feature type="domain" description="Peptidase S26" evidence="5">
    <location>
        <begin position="7"/>
        <end position="222"/>
    </location>
</feature>
<dbReference type="PANTHER" id="PTHR43390:SF1">
    <property type="entry name" value="CHLOROPLAST PROCESSING PEPTIDASE"/>
    <property type="match status" value="1"/>
</dbReference>
<evidence type="ECO:0000256" key="3">
    <source>
        <dbReference type="PIRSR" id="PIRSR600223-1"/>
    </source>
</evidence>
<dbReference type="EC" id="3.4.21.89" evidence="4"/>
<dbReference type="SUPFAM" id="SSF51306">
    <property type="entry name" value="LexA/Signal peptidase"/>
    <property type="match status" value="1"/>
</dbReference>
<dbReference type="InterPro" id="IPR000223">
    <property type="entry name" value="Pept_S26A_signal_pept_1"/>
</dbReference>
<dbReference type="CDD" id="cd06530">
    <property type="entry name" value="S26_SPase_I"/>
    <property type="match status" value="1"/>
</dbReference>
<evidence type="ECO:0000313" key="7">
    <source>
        <dbReference type="Proteomes" id="UP000239065"/>
    </source>
</evidence>
<dbReference type="NCBIfam" id="TIGR02227">
    <property type="entry name" value="sigpep_I_bact"/>
    <property type="match status" value="1"/>
</dbReference>
<dbReference type="Proteomes" id="UP000239065">
    <property type="component" value="Unassembled WGS sequence"/>
</dbReference>
<dbReference type="AlphaFoldDB" id="A0A2S9SRT8"/>
<dbReference type="InterPro" id="IPR036286">
    <property type="entry name" value="LexA/Signal_pep-like_sf"/>
</dbReference>
<dbReference type="RefSeq" id="WP_105908481.1">
    <property type="nucleotide sequence ID" value="NZ_NXGJ01000001.1"/>
</dbReference>